<dbReference type="GO" id="GO:0017004">
    <property type="term" value="P:cytochrome complex assembly"/>
    <property type="evidence" value="ECO:0007669"/>
    <property type="project" value="UniProtKB-KW"/>
</dbReference>
<keyword evidence="1" id="KW-0813">Transport</keyword>
<dbReference type="GO" id="GO:0016887">
    <property type="term" value="F:ATP hydrolysis activity"/>
    <property type="evidence" value="ECO:0007669"/>
    <property type="project" value="InterPro"/>
</dbReference>
<evidence type="ECO:0000259" key="8">
    <source>
        <dbReference type="PROSITE" id="PS50893"/>
    </source>
</evidence>
<dbReference type="GO" id="GO:0005524">
    <property type="term" value="F:ATP binding"/>
    <property type="evidence" value="ECO:0007669"/>
    <property type="project" value="UniProtKB-KW"/>
</dbReference>
<dbReference type="GO" id="GO:0022857">
    <property type="term" value="F:transmembrane transporter activity"/>
    <property type="evidence" value="ECO:0007669"/>
    <property type="project" value="InterPro"/>
</dbReference>
<dbReference type="PROSITE" id="PS50893">
    <property type="entry name" value="ABC_TRANSPORTER_2"/>
    <property type="match status" value="1"/>
</dbReference>
<keyword evidence="6" id="KW-1278">Translocase</keyword>
<keyword evidence="3" id="KW-0547">Nucleotide-binding</keyword>
<sequence>MASVVPYPAPASAAPLLQVRGLACRRGERLLFAGLDLDLGAGEIVWLRGPNGSGKTSLLRILAGLATAAEGSRRWAGDALQRPLYLAHANALKDDLGAAESLAFLLRLAGQPADAATCATALGRVGLARQRDAAVRTLSQGQRRRVALARLAVEPSAPVWLLDEPFDALDAAGIGTLDELLAGHAARGGAAIVTSHVPLTLAAPEPITLDLASVAPRGRPAPAAAAAAVACEA</sequence>
<comment type="caution">
    <text evidence="9">The sequence shown here is derived from an EMBL/GenBank/DDBJ whole genome shotgun (WGS) entry which is preliminary data.</text>
</comment>
<dbReference type="Gene3D" id="3.40.50.300">
    <property type="entry name" value="P-loop containing nucleotide triphosphate hydrolases"/>
    <property type="match status" value="1"/>
</dbReference>
<evidence type="ECO:0000256" key="4">
    <source>
        <dbReference type="ARBA" id="ARBA00022748"/>
    </source>
</evidence>
<dbReference type="Pfam" id="PF00005">
    <property type="entry name" value="ABC_tran"/>
    <property type="match status" value="1"/>
</dbReference>
<evidence type="ECO:0000313" key="10">
    <source>
        <dbReference type="Proteomes" id="UP000529637"/>
    </source>
</evidence>
<proteinExistence type="predicted"/>
<reference evidence="9 10" key="1">
    <citation type="submission" date="2020-06" db="EMBL/GenBank/DDBJ databases">
        <title>Schlegella sp. ID0723 isolated from air conditioner.</title>
        <authorList>
            <person name="Kim D.Y."/>
            <person name="Kim D.-U."/>
        </authorList>
    </citation>
    <scope>NUCLEOTIDE SEQUENCE [LARGE SCALE GENOMIC DNA]</scope>
    <source>
        <strain evidence="9 10">ID0723</strain>
    </source>
</reference>
<dbReference type="PROSITE" id="PS00211">
    <property type="entry name" value="ABC_TRANSPORTER_1"/>
    <property type="match status" value="1"/>
</dbReference>
<dbReference type="Proteomes" id="UP000529637">
    <property type="component" value="Unassembled WGS sequence"/>
</dbReference>
<evidence type="ECO:0000256" key="5">
    <source>
        <dbReference type="ARBA" id="ARBA00022840"/>
    </source>
</evidence>
<evidence type="ECO:0000256" key="6">
    <source>
        <dbReference type="ARBA" id="ARBA00022967"/>
    </source>
</evidence>
<dbReference type="RefSeq" id="WP_176069986.1">
    <property type="nucleotide sequence ID" value="NZ_JABWMJ010000007.1"/>
</dbReference>
<keyword evidence="5" id="KW-0067">ATP-binding</keyword>
<organism evidence="9 10">
    <name type="scientific">Piscinibacter koreensis</name>
    <dbReference type="NCBI Taxonomy" id="2742824"/>
    <lineage>
        <taxon>Bacteria</taxon>
        <taxon>Pseudomonadati</taxon>
        <taxon>Pseudomonadota</taxon>
        <taxon>Betaproteobacteria</taxon>
        <taxon>Burkholderiales</taxon>
        <taxon>Sphaerotilaceae</taxon>
        <taxon>Piscinibacter</taxon>
    </lineage>
</organism>
<dbReference type="SUPFAM" id="SSF52540">
    <property type="entry name" value="P-loop containing nucleoside triphosphate hydrolases"/>
    <property type="match status" value="1"/>
</dbReference>
<dbReference type="EMBL" id="JABWMJ010000007">
    <property type="protein sequence ID" value="NUZ07128.1"/>
    <property type="molecule type" value="Genomic_DNA"/>
</dbReference>
<dbReference type="InterPro" id="IPR005895">
    <property type="entry name" value="ABC_transptr_haem_export_CcmA"/>
</dbReference>
<dbReference type="PANTHER" id="PTHR43499">
    <property type="entry name" value="ABC TRANSPORTER I FAMILY MEMBER 1"/>
    <property type="match status" value="1"/>
</dbReference>
<dbReference type="AlphaFoldDB" id="A0A7Y6TXF9"/>
<keyword evidence="2" id="KW-1003">Cell membrane</keyword>
<gene>
    <name evidence="9" type="primary">ccmA</name>
    <name evidence="9" type="ORF">HQN59_15300</name>
</gene>
<dbReference type="InterPro" id="IPR017871">
    <property type="entry name" value="ABC_transporter-like_CS"/>
</dbReference>
<dbReference type="NCBIfam" id="TIGR01189">
    <property type="entry name" value="ccmA"/>
    <property type="match status" value="1"/>
</dbReference>
<dbReference type="NCBIfam" id="NF010061">
    <property type="entry name" value="PRK13538.1"/>
    <property type="match status" value="1"/>
</dbReference>
<evidence type="ECO:0000313" key="9">
    <source>
        <dbReference type="EMBL" id="NUZ07128.1"/>
    </source>
</evidence>
<dbReference type="PANTHER" id="PTHR43499:SF1">
    <property type="entry name" value="ABC TRANSPORTER I FAMILY MEMBER 1"/>
    <property type="match status" value="1"/>
</dbReference>
<evidence type="ECO:0000256" key="7">
    <source>
        <dbReference type="ARBA" id="ARBA00023136"/>
    </source>
</evidence>
<evidence type="ECO:0000256" key="2">
    <source>
        <dbReference type="ARBA" id="ARBA00022475"/>
    </source>
</evidence>
<dbReference type="InterPro" id="IPR003439">
    <property type="entry name" value="ABC_transporter-like_ATP-bd"/>
</dbReference>
<protein>
    <submittedName>
        <fullName evidence="9">Cytochrome c biogenesis heme-transporting ATPase CcmA</fullName>
    </submittedName>
</protein>
<dbReference type="InterPro" id="IPR027417">
    <property type="entry name" value="P-loop_NTPase"/>
</dbReference>
<keyword evidence="10" id="KW-1185">Reference proteome</keyword>
<name>A0A7Y6TXF9_9BURK</name>
<keyword evidence="4" id="KW-0201">Cytochrome c-type biogenesis</keyword>
<evidence type="ECO:0000256" key="1">
    <source>
        <dbReference type="ARBA" id="ARBA00022448"/>
    </source>
</evidence>
<dbReference type="SMART" id="SM00382">
    <property type="entry name" value="AAA"/>
    <property type="match status" value="1"/>
</dbReference>
<feature type="domain" description="ABC transporter" evidence="8">
    <location>
        <begin position="17"/>
        <end position="233"/>
    </location>
</feature>
<keyword evidence="7" id="KW-0472">Membrane</keyword>
<dbReference type="InterPro" id="IPR003593">
    <property type="entry name" value="AAA+_ATPase"/>
</dbReference>
<evidence type="ECO:0000256" key="3">
    <source>
        <dbReference type="ARBA" id="ARBA00022741"/>
    </source>
</evidence>
<accession>A0A7Y6TXF9</accession>